<feature type="binding site" evidence="5">
    <location>
        <begin position="10"/>
        <end position="15"/>
    </location>
    <ligand>
        <name>ATP</name>
        <dbReference type="ChEBI" id="CHEBI:30616"/>
    </ligand>
</feature>
<dbReference type="AlphaFoldDB" id="A0A1T4L2U9"/>
<dbReference type="SUPFAM" id="SSF52540">
    <property type="entry name" value="P-loop containing nucleoside triphosphate hydrolases"/>
    <property type="match status" value="1"/>
</dbReference>
<evidence type="ECO:0000256" key="4">
    <source>
        <dbReference type="ARBA" id="ARBA00022993"/>
    </source>
</evidence>
<dbReference type="UniPathway" id="UPA00241">
    <property type="reaction ID" value="UER00356"/>
</dbReference>
<dbReference type="InterPro" id="IPR001977">
    <property type="entry name" value="Depp_CoAkinase"/>
</dbReference>
<keyword evidence="4 5" id="KW-0173">Coenzyme A biosynthesis</keyword>
<dbReference type="NCBIfam" id="TIGR00152">
    <property type="entry name" value="dephospho-CoA kinase"/>
    <property type="match status" value="1"/>
</dbReference>
<dbReference type="STRING" id="261392.SAMN02745149_01430"/>
<dbReference type="InterPro" id="IPR027417">
    <property type="entry name" value="P-loop_NTPase"/>
</dbReference>
<evidence type="ECO:0000313" key="7">
    <source>
        <dbReference type="EMBL" id="SJZ49072.1"/>
    </source>
</evidence>
<dbReference type="GO" id="GO:0015937">
    <property type="term" value="P:coenzyme A biosynthetic process"/>
    <property type="evidence" value="ECO:0007669"/>
    <property type="project" value="UniProtKB-UniRule"/>
</dbReference>
<evidence type="ECO:0000256" key="5">
    <source>
        <dbReference type="HAMAP-Rule" id="MF_00376"/>
    </source>
</evidence>
<evidence type="ECO:0000256" key="1">
    <source>
        <dbReference type="ARBA" id="ARBA00009018"/>
    </source>
</evidence>
<dbReference type="EC" id="2.7.1.24" evidence="5 6"/>
<keyword evidence="2 5" id="KW-0547">Nucleotide-binding</keyword>
<accession>A0A1T4L2U9</accession>
<name>A0A1T4L2U9_TREPO</name>
<comment type="catalytic activity">
    <reaction evidence="5">
        <text>3'-dephospho-CoA + ATP = ADP + CoA + H(+)</text>
        <dbReference type="Rhea" id="RHEA:18245"/>
        <dbReference type="ChEBI" id="CHEBI:15378"/>
        <dbReference type="ChEBI" id="CHEBI:30616"/>
        <dbReference type="ChEBI" id="CHEBI:57287"/>
        <dbReference type="ChEBI" id="CHEBI:57328"/>
        <dbReference type="ChEBI" id="CHEBI:456216"/>
        <dbReference type="EC" id="2.7.1.24"/>
    </reaction>
</comment>
<protein>
    <recommendedName>
        <fullName evidence="5 6">Dephospho-CoA kinase</fullName>
        <ecNumber evidence="5 6">2.7.1.24</ecNumber>
    </recommendedName>
    <alternativeName>
        <fullName evidence="5">Dephosphocoenzyme A kinase</fullName>
    </alternativeName>
</protein>
<dbReference type="GO" id="GO:0005524">
    <property type="term" value="F:ATP binding"/>
    <property type="evidence" value="ECO:0007669"/>
    <property type="project" value="UniProtKB-UniRule"/>
</dbReference>
<comment type="subcellular location">
    <subcellularLocation>
        <location evidence="5">Cytoplasm</location>
    </subcellularLocation>
</comment>
<dbReference type="PROSITE" id="PS51219">
    <property type="entry name" value="DPCK"/>
    <property type="match status" value="1"/>
</dbReference>
<dbReference type="HAMAP" id="MF_00376">
    <property type="entry name" value="Dephospho_CoA_kinase"/>
    <property type="match status" value="1"/>
</dbReference>
<dbReference type="Pfam" id="PF01121">
    <property type="entry name" value="CoaE"/>
    <property type="match status" value="1"/>
</dbReference>
<proteinExistence type="inferred from homology"/>
<keyword evidence="5" id="KW-0963">Cytoplasm</keyword>
<comment type="pathway">
    <text evidence="5">Cofactor biosynthesis; coenzyme A biosynthesis; CoA from (R)-pantothenate: step 5/5.</text>
</comment>
<sequence>MILCVTGPMAAGKNAVCRILEERGFIALDADRQVHGAIEKAAPEIIKTFSKEANAQNITLTDKNERINRRELGRLLFTSKDLLAKQERIVYPVIIEETKRFIQKQQEQKKEADIILNATVLYKTPELLRLCKYIIYVDAPKITRIVRALKRDRMPLRQILSRFATQKGLFSEYKKTGVPIIKITNAGSEKKLKSAIKSLSILQ</sequence>
<reference evidence="7 8" key="1">
    <citation type="submission" date="2017-02" db="EMBL/GenBank/DDBJ databases">
        <authorList>
            <person name="Peterson S.W."/>
        </authorList>
    </citation>
    <scope>NUCLEOTIDE SEQUENCE [LARGE SCALE GENOMIC DNA]</scope>
    <source>
        <strain evidence="7 8">ATCC BAA-908</strain>
    </source>
</reference>
<organism evidence="7 8">
    <name type="scientific">Treponema porcinum</name>
    <dbReference type="NCBI Taxonomy" id="261392"/>
    <lineage>
        <taxon>Bacteria</taxon>
        <taxon>Pseudomonadati</taxon>
        <taxon>Spirochaetota</taxon>
        <taxon>Spirochaetia</taxon>
        <taxon>Spirochaetales</taxon>
        <taxon>Treponemataceae</taxon>
        <taxon>Treponema</taxon>
    </lineage>
</organism>
<comment type="similarity">
    <text evidence="1 5">Belongs to the CoaE family.</text>
</comment>
<keyword evidence="3 5" id="KW-0067">ATP-binding</keyword>
<evidence type="ECO:0000256" key="6">
    <source>
        <dbReference type="NCBIfam" id="TIGR00152"/>
    </source>
</evidence>
<dbReference type="OrthoDB" id="359604at2"/>
<dbReference type="Gene3D" id="3.40.50.300">
    <property type="entry name" value="P-loop containing nucleotide triphosphate hydrolases"/>
    <property type="match status" value="1"/>
</dbReference>
<dbReference type="GeneID" id="78316726"/>
<evidence type="ECO:0000313" key="8">
    <source>
        <dbReference type="Proteomes" id="UP000190423"/>
    </source>
</evidence>
<dbReference type="RefSeq" id="WP_078933344.1">
    <property type="nucleotide sequence ID" value="NZ_FUWG01000010.1"/>
</dbReference>
<keyword evidence="8" id="KW-1185">Reference proteome</keyword>
<evidence type="ECO:0000256" key="3">
    <source>
        <dbReference type="ARBA" id="ARBA00022840"/>
    </source>
</evidence>
<gene>
    <name evidence="5" type="primary">coaE</name>
    <name evidence="7" type="ORF">SAMN02745149_01430</name>
</gene>
<dbReference type="GO" id="GO:0005737">
    <property type="term" value="C:cytoplasm"/>
    <property type="evidence" value="ECO:0007669"/>
    <property type="project" value="UniProtKB-SubCell"/>
</dbReference>
<evidence type="ECO:0000256" key="2">
    <source>
        <dbReference type="ARBA" id="ARBA00022741"/>
    </source>
</evidence>
<dbReference type="EMBL" id="FUWG01000010">
    <property type="protein sequence ID" value="SJZ49072.1"/>
    <property type="molecule type" value="Genomic_DNA"/>
</dbReference>
<keyword evidence="5" id="KW-0808">Transferase</keyword>
<dbReference type="GO" id="GO:0004140">
    <property type="term" value="F:dephospho-CoA kinase activity"/>
    <property type="evidence" value="ECO:0007669"/>
    <property type="project" value="UniProtKB-UniRule"/>
</dbReference>
<dbReference type="Proteomes" id="UP000190423">
    <property type="component" value="Unassembled WGS sequence"/>
</dbReference>
<dbReference type="CDD" id="cd02022">
    <property type="entry name" value="DPCK"/>
    <property type="match status" value="1"/>
</dbReference>
<comment type="function">
    <text evidence="5">Catalyzes the phosphorylation of the 3'-hydroxyl group of dephosphocoenzyme A to form coenzyme A.</text>
</comment>
<keyword evidence="5 7" id="KW-0418">Kinase</keyword>